<organism evidence="2 3">
    <name type="scientific">Heterobasidion irregulare (strain TC 32-1)</name>
    <dbReference type="NCBI Taxonomy" id="747525"/>
    <lineage>
        <taxon>Eukaryota</taxon>
        <taxon>Fungi</taxon>
        <taxon>Dikarya</taxon>
        <taxon>Basidiomycota</taxon>
        <taxon>Agaricomycotina</taxon>
        <taxon>Agaricomycetes</taxon>
        <taxon>Russulales</taxon>
        <taxon>Bondarzewiaceae</taxon>
        <taxon>Heterobasidion</taxon>
        <taxon>Heterobasidion annosum species complex</taxon>
    </lineage>
</organism>
<proteinExistence type="predicted"/>
<dbReference type="Proteomes" id="UP000030671">
    <property type="component" value="Unassembled WGS sequence"/>
</dbReference>
<sequence length="418" mass="46605">MSSDDANAPHVRSRGPRHAAAPGARFYRPRFHGRDVKAGLYFEDPVATILVPSLEGAPSTTKQEVDVKNVEYVASYNWTNASKATMIVPGSPPVWSEPSEALTLSPDEGYRYVDQDAFRMKANPLLPIMVAADVVGKKIDWRDIDFIGDRTSLLTLLGWIQGEDHPKYFRIDMELAGDHTIMLNRWESRDKQKMSGKTYGFHFERATTRPMVQCEDSAAHLRVVRYAFCGFKIMVRFEVDACLPSASKTAKPSSVEGLADAIADLTTKETQSGMKSPSALIEVIHGGIETSQGALVELTSRSQKTMQRINWMKLFSQLYLSGTPHLFIGVHSGGVFEQTINKHSLNDTEMTSHKKNAEESLRKLGSLLETIKGVVLEHGKQGRLSLVGMAKDVKIYKRKSKDSCLPAEVMKRFQVEQK</sequence>
<protein>
    <submittedName>
        <fullName evidence="2">Uncharacterized protein</fullName>
    </submittedName>
</protein>
<dbReference type="AlphaFoldDB" id="W4K995"/>
<dbReference type="HOGENOM" id="CLU_030046_0_1_1"/>
<dbReference type="KEGG" id="hir:HETIRDRAFT_418221"/>
<name>W4K995_HETIT</name>
<dbReference type="eggNOG" id="ENOG502QRQN">
    <property type="taxonomic scope" value="Eukaryota"/>
</dbReference>
<feature type="region of interest" description="Disordered" evidence="1">
    <location>
        <begin position="1"/>
        <end position="24"/>
    </location>
</feature>
<dbReference type="EMBL" id="KI925458">
    <property type="protein sequence ID" value="ETW82299.1"/>
    <property type="molecule type" value="Genomic_DNA"/>
</dbReference>
<dbReference type="RefSeq" id="XP_009546830.1">
    <property type="nucleotide sequence ID" value="XM_009548535.1"/>
</dbReference>
<dbReference type="STRING" id="747525.W4K995"/>
<dbReference type="GeneID" id="20673457"/>
<dbReference type="PANTHER" id="PTHR35179">
    <property type="entry name" value="PROTEIN CBG02620"/>
    <property type="match status" value="1"/>
</dbReference>
<evidence type="ECO:0000256" key="1">
    <source>
        <dbReference type="SAM" id="MobiDB-lite"/>
    </source>
</evidence>
<dbReference type="PANTHER" id="PTHR35179:SF2">
    <property type="entry name" value="START DOMAIN-CONTAINING PROTEIN"/>
    <property type="match status" value="1"/>
</dbReference>
<gene>
    <name evidence="2" type="ORF">HETIRDRAFT_418221</name>
</gene>
<evidence type="ECO:0000313" key="3">
    <source>
        <dbReference type="Proteomes" id="UP000030671"/>
    </source>
</evidence>
<reference evidence="2 3" key="1">
    <citation type="journal article" date="2012" name="New Phytol.">
        <title>Insight into trade-off between wood decay and parasitism from the genome of a fungal forest pathogen.</title>
        <authorList>
            <person name="Olson A."/>
            <person name="Aerts A."/>
            <person name="Asiegbu F."/>
            <person name="Belbahri L."/>
            <person name="Bouzid O."/>
            <person name="Broberg A."/>
            <person name="Canback B."/>
            <person name="Coutinho P.M."/>
            <person name="Cullen D."/>
            <person name="Dalman K."/>
            <person name="Deflorio G."/>
            <person name="van Diepen L.T."/>
            <person name="Dunand C."/>
            <person name="Duplessis S."/>
            <person name="Durling M."/>
            <person name="Gonthier P."/>
            <person name="Grimwood J."/>
            <person name="Fossdal C.G."/>
            <person name="Hansson D."/>
            <person name="Henrissat B."/>
            <person name="Hietala A."/>
            <person name="Himmelstrand K."/>
            <person name="Hoffmeister D."/>
            <person name="Hogberg N."/>
            <person name="James T.Y."/>
            <person name="Karlsson M."/>
            <person name="Kohler A."/>
            <person name="Kues U."/>
            <person name="Lee Y.H."/>
            <person name="Lin Y.C."/>
            <person name="Lind M."/>
            <person name="Lindquist E."/>
            <person name="Lombard V."/>
            <person name="Lucas S."/>
            <person name="Lunden K."/>
            <person name="Morin E."/>
            <person name="Murat C."/>
            <person name="Park J."/>
            <person name="Raffaello T."/>
            <person name="Rouze P."/>
            <person name="Salamov A."/>
            <person name="Schmutz J."/>
            <person name="Solheim H."/>
            <person name="Stahlberg J."/>
            <person name="Velez H."/>
            <person name="de Vries R.P."/>
            <person name="Wiebenga A."/>
            <person name="Woodward S."/>
            <person name="Yakovlev I."/>
            <person name="Garbelotto M."/>
            <person name="Martin F."/>
            <person name="Grigoriev I.V."/>
            <person name="Stenlid J."/>
        </authorList>
    </citation>
    <scope>NUCLEOTIDE SEQUENCE [LARGE SCALE GENOMIC DNA]</scope>
    <source>
        <strain evidence="2 3">TC 32-1</strain>
    </source>
</reference>
<accession>W4K995</accession>
<dbReference type="InParanoid" id="W4K995"/>
<dbReference type="OrthoDB" id="420564at2759"/>
<keyword evidence="3" id="KW-1185">Reference proteome</keyword>
<evidence type="ECO:0000313" key="2">
    <source>
        <dbReference type="EMBL" id="ETW82299.1"/>
    </source>
</evidence>